<accession>A0ABD2MMA5</accession>
<dbReference type="PROSITE" id="PS00292">
    <property type="entry name" value="CYCLINS"/>
    <property type="match status" value="1"/>
</dbReference>
<dbReference type="PIRSF" id="PIRSF001771">
    <property type="entry name" value="Cyclin_A_B_D_E"/>
    <property type="match status" value="1"/>
</dbReference>
<feature type="region of interest" description="Disordered" evidence="5">
    <location>
        <begin position="113"/>
        <end position="140"/>
    </location>
</feature>
<dbReference type="GO" id="GO:0000278">
    <property type="term" value="P:mitotic cell cycle"/>
    <property type="evidence" value="ECO:0007669"/>
    <property type="project" value="UniProtKB-ARBA"/>
</dbReference>
<dbReference type="Proteomes" id="UP001516400">
    <property type="component" value="Unassembled WGS sequence"/>
</dbReference>
<dbReference type="Gene3D" id="1.10.472.10">
    <property type="entry name" value="Cyclin-like"/>
    <property type="match status" value="1"/>
</dbReference>
<dbReference type="EMBL" id="JABFTP020000001">
    <property type="protein sequence ID" value="KAL3267479.1"/>
    <property type="molecule type" value="Genomic_DNA"/>
</dbReference>
<protein>
    <recommendedName>
        <fullName evidence="6">Cyclin-like domain-containing protein</fullName>
    </recommendedName>
</protein>
<feature type="domain" description="Cyclin-like" evidence="6">
    <location>
        <begin position="215"/>
        <end position="299"/>
    </location>
</feature>
<dbReference type="InterPro" id="IPR046965">
    <property type="entry name" value="Cyclin_A/B-like"/>
</dbReference>
<keyword evidence="2 4" id="KW-0195">Cyclin</keyword>
<dbReference type="Pfam" id="PF00134">
    <property type="entry name" value="Cyclin_N"/>
    <property type="match status" value="1"/>
</dbReference>
<proteinExistence type="inferred from homology"/>
<dbReference type="PANTHER" id="PTHR10177">
    <property type="entry name" value="CYCLINS"/>
    <property type="match status" value="1"/>
</dbReference>
<dbReference type="InterPro" id="IPR048258">
    <property type="entry name" value="Cyclins_cyclin-box"/>
</dbReference>
<dbReference type="CDD" id="cd20504">
    <property type="entry name" value="CYCLIN_CCNA_rpt1"/>
    <property type="match status" value="1"/>
</dbReference>
<name>A0ABD2MMA5_9CUCU</name>
<dbReference type="GO" id="GO:0005634">
    <property type="term" value="C:nucleus"/>
    <property type="evidence" value="ECO:0007669"/>
    <property type="project" value="UniProtKB-ARBA"/>
</dbReference>
<dbReference type="AlphaFoldDB" id="A0ABD2MMA5"/>
<evidence type="ECO:0000313" key="7">
    <source>
        <dbReference type="EMBL" id="KAL3267479.1"/>
    </source>
</evidence>
<comment type="similarity">
    <text evidence="4">Belongs to the cyclin family.</text>
</comment>
<keyword evidence="1" id="KW-0132">Cell division</keyword>
<dbReference type="SMART" id="SM00385">
    <property type="entry name" value="CYCLIN"/>
    <property type="match status" value="1"/>
</dbReference>
<evidence type="ECO:0000256" key="4">
    <source>
        <dbReference type="RuleBase" id="RU000383"/>
    </source>
</evidence>
<keyword evidence="8" id="KW-1185">Reference proteome</keyword>
<dbReference type="GO" id="GO:0051301">
    <property type="term" value="P:cell division"/>
    <property type="evidence" value="ECO:0007669"/>
    <property type="project" value="UniProtKB-KW"/>
</dbReference>
<evidence type="ECO:0000256" key="1">
    <source>
        <dbReference type="ARBA" id="ARBA00022618"/>
    </source>
</evidence>
<dbReference type="InterPro" id="IPR036915">
    <property type="entry name" value="Cyclin-like_sf"/>
</dbReference>
<evidence type="ECO:0000256" key="2">
    <source>
        <dbReference type="ARBA" id="ARBA00023127"/>
    </source>
</evidence>
<feature type="compositionally biased region" description="Basic and acidic residues" evidence="5">
    <location>
        <begin position="8"/>
        <end position="18"/>
    </location>
</feature>
<dbReference type="InterPro" id="IPR013763">
    <property type="entry name" value="Cyclin-like_dom"/>
</dbReference>
<organism evidence="7 8">
    <name type="scientific">Cryptolaemus montrouzieri</name>
    <dbReference type="NCBI Taxonomy" id="559131"/>
    <lineage>
        <taxon>Eukaryota</taxon>
        <taxon>Metazoa</taxon>
        <taxon>Ecdysozoa</taxon>
        <taxon>Arthropoda</taxon>
        <taxon>Hexapoda</taxon>
        <taxon>Insecta</taxon>
        <taxon>Pterygota</taxon>
        <taxon>Neoptera</taxon>
        <taxon>Endopterygota</taxon>
        <taxon>Coleoptera</taxon>
        <taxon>Polyphaga</taxon>
        <taxon>Cucujiformia</taxon>
        <taxon>Coccinelloidea</taxon>
        <taxon>Coccinellidae</taxon>
        <taxon>Scymninae</taxon>
        <taxon>Scymnini</taxon>
        <taxon>Cryptolaemus</taxon>
    </lineage>
</organism>
<sequence length="313" mass="36147">MATISIHQDQENRVEVRQKQGAMAASTKQRSVLGILDGNKLANRNSKAVLKQALGPRKENVQIKSESTQQRENSHNFFVPVAQFEAFKVYEDKVEDHRKQNDAILEEEFLVSEQPSKSAFEDNHEENGEPSPQNMSVQSITSPSIVENSLNQAAILAQEQIIENRCRRAKELEVSEYQIDIYRYLRELELRHRPKPAYMRKQPDINHNMRTILVDWLVEVAEEYKLQSETLYLAVNFIDRFLSYMSVVRAKLQLVGTAAMYIAAKYEEILPPDVTEFVYITDDTYTKRQVIRMEHLILKVLGFDLSIPTLSLS</sequence>
<evidence type="ECO:0000256" key="5">
    <source>
        <dbReference type="SAM" id="MobiDB-lite"/>
    </source>
</evidence>
<feature type="compositionally biased region" description="Polar residues" evidence="5">
    <location>
        <begin position="130"/>
        <end position="140"/>
    </location>
</feature>
<comment type="caution">
    <text evidence="7">The sequence shown here is derived from an EMBL/GenBank/DDBJ whole genome shotgun (WGS) entry which is preliminary data.</text>
</comment>
<dbReference type="InterPro" id="IPR039361">
    <property type="entry name" value="Cyclin"/>
</dbReference>
<dbReference type="SUPFAM" id="SSF47954">
    <property type="entry name" value="Cyclin-like"/>
    <property type="match status" value="1"/>
</dbReference>
<dbReference type="FunFam" id="1.10.472.10:FF:000001">
    <property type="entry name" value="G2/mitotic-specific cyclin"/>
    <property type="match status" value="1"/>
</dbReference>
<evidence type="ECO:0000313" key="8">
    <source>
        <dbReference type="Proteomes" id="UP001516400"/>
    </source>
</evidence>
<evidence type="ECO:0000259" key="6">
    <source>
        <dbReference type="SMART" id="SM00385"/>
    </source>
</evidence>
<feature type="region of interest" description="Disordered" evidence="5">
    <location>
        <begin position="1"/>
        <end position="23"/>
    </location>
</feature>
<reference evidence="7 8" key="1">
    <citation type="journal article" date="2021" name="BMC Biol.">
        <title>Horizontally acquired antibacterial genes associated with adaptive radiation of ladybird beetles.</title>
        <authorList>
            <person name="Li H.S."/>
            <person name="Tang X.F."/>
            <person name="Huang Y.H."/>
            <person name="Xu Z.Y."/>
            <person name="Chen M.L."/>
            <person name="Du X.Y."/>
            <person name="Qiu B.Y."/>
            <person name="Chen P.T."/>
            <person name="Zhang W."/>
            <person name="Slipinski A."/>
            <person name="Escalona H.E."/>
            <person name="Waterhouse R.M."/>
            <person name="Zwick A."/>
            <person name="Pang H."/>
        </authorList>
    </citation>
    <scope>NUCLEOTIDE SEQUENCE [LARGE SCALE GENOMIC DNA]</scope>
    <source>
        <strain evidence="7">SYSU2018</strain>
    </source>
</reference>
<keyword evidence="3" id="KW-0131">Cell cycle</keyword>
<dbReference type="InterPro" id="IPR006671">
    <property type="entry name" value="Cyclin_N"/>
</dbReference>
<gene>
    <name evidence="7" type="ORF">HHI36_011602</name>
</gene>
<evidence type="ECO:0000256" key="3">
    <source>
        <dbReference type="ARBA" id="ARBA00023306"/>
    </source>
</evidence>